<dbReference type="RefSeq" id="XP_031442598.1">
    <property type="nucleotide sequence ID" value="XM_031586738.2"/>
</dbReference>
<dbReference type="GeneID" id="105902058"/>
<keyword evidence="4" id="KW-0677">Repeat</keyword>
<keyword evidence="5 10" id="KW-0863">Zinc-finger</keyword>
<feature type="domain" description="C2H2-type" evidence="12">
    <location>
        <begin position="131"/>
        <end position="158"/>
    </location>
</feature>
<dbReference type="GO" id="GO:0005634">
    <property type="term" value="C:nucleus"/>
    <property type="evidence" value="ECO:0007669"/>
    <property type="project" value="UniProtKB-SubCell"/>
</dbReference>
<evidence type="ECO:0000256" key="3">
    <source>
        <dbReference type="ARBA" id="ARBA00022723"/>
    </source>
</evidence>
<evidence type="ECO:0000256" key="5">
    <source>
        <dbReference type="ARBA" id="ARBA00022771"/>
    </source>
</evidence>
<feature type="region of interest" description="Disordered" evidence="11">
    <location>
        <begin position="367"/>
        <end position="391"/>
    </location>
</feature>
<feature type="region of interest" description="Disordered" evidence="11">
    <location>
        <begin position="216"/>
        <end position="295"/>
    </location>
</feature>
<evidence type="ECO:0000313" key="13">
    <source>
        <dbReference type="Proteomes" id="UP000515152"/>
    </source>
</evidence>
<dbReference type="AlphaFoldDB" id="A0A6P8GVR2"/>
<evidence type="ECO:0000256" key="6">
    <source>
        <dbReference type="ARBA" id="ARBA00022833"/>
    </source>
</evidence>
<dbReference type="InterPro" id="IPR036236">
    <property type="entry name" value="Znf_C2H2_sf"/>
</dbReference>
<dbReference type="PROSITE" id="PS50157">
    <property type="entry name" value="ZINC_FINGER_C2H2_2"/>
    <property type="match status" value="5"/>
</dbReference>
<evidence type="ECO:0000256" key="9">
    <source>
        <dbReference type="ARBA" id="ARBA00023242"/>
    </source>
</evidence>
<dbReference type="OrthoDB" id="6910977at2759"/>
<evidence type="ECO:0000256" key="8">
    <source>
        <dbReference type="ARBA" id="ARBA00023163"/>
    </source>
</evidence>
<evidence type="ECO:0000256" key="1">
    <source>
        <dbReference type="ARBA" id="ARBA00004123"/>
    </source>
</evidence>
<keyword evidence="7" id="KW-0805">Transcription regulation</keyword>
<dbReference type="SMART" id="SM00355">
    <property type="entry name" value="ZnF_C2H2"/>
    <property type="match status" value="8"/>
</dbReference>
<feature type="region of interest" description="Disordered" evidence="11">
    <location>
        <begin position="177"/>
        <end position="199"/>
    </location>
</feature>
<proteinExistence type="inferred from homology"/>
<comment type="subcellular location">
    <subcellularLocation>
        <location evidence="1">Nucleus</location>
    </subcellularLocation>
</comment>
<evidence type="ECO:0000256" key="4">
    <source>
        <dbReference type="ARBA" id="ARBA00022737"/>
    </source>
</evidence>
<reference evidence="14" key="1">
    <citation type="submission" date="2025-08" db="UniProtKB">
        <authorList>
            <consortium name="RefSeq"/>
        </authorList>
    </citation>
    <scope>IDENTIFICATION</scope>
</reference>
<dbReference type="FunFam" id="3.30.160.60:FF:000761">
    <property type="entry name" value="Zinc finger protein 449"/>
    <property type="match status" value="1"/>
</dbReference>
<dbReference type="PANTHER" id="PTHR24376">
    <property type="entry name" value="ZINC FINGER PROTEIN"/>
    <property type="match status" value="1"/>
</dbReference>
<keyword evidence="8" id="KW-0804">Transcription</keyword>
<feature type="domain" description="C2H2-type" evidence="12">
    <location>
        <begin position="330"/>
        <end position="358"/>
    </location>
</feature>
<dbReference type="PROSITE" id="PS00028">
    <property type="entry name" value="ZINC_FINGER_C2H2_1"/>
    <property type="match status" value="5"/>
</dbReference>
<dbReference type="Gene3D" id="3.30.160.60">
    <property type="entry name" value="Classic Zinc Finger"/>
    <property type="match status" value="4"/>
</dbReference>
<evidence type="ECO:0000256" key="10">
    <source>
        <dbReference type="PROSITE-ProRule" id="PRU00042"/>
    </source>
</evidence>
<dbReference type="GO" id="GO:0001228">
    <property type="term" value="F:DNA-binding transcription activator activity, RNA polymerase II-specific"/>
    <property type="evidence" value="ECO:0007669"/>
    <property type="project" value="TreeGrafter"/>
</dbReference>
<dbReference type="PANTHER" id="PTHR24376:SF235">
    <property type="entry name" value="C2H2-TYPE DOMAIN-CONTAINING PROTEIN"/>
    <property type="match status" value="1"/>
</dbReference>
<dbReference type="GO" id="GO:0008270">
    <property type="term" value="F:zinc ion binding"/>
    <property type="evidence" value="ECO:0007669"/>
    <property type="project" value="UniProtKB-KW"/>
</dbReference>
<dbReference type="GO" id="GO:0000978">
    <property type="term" value="F:RNA polymerase II cis-regulatory region sequence-specific DNA binding"/>
    <property type="evidence" value="ECO:0007669"/>
    <property type="project" value="TreeGrafter"/>
</dbReference>
<evidence type="ECO:0000313" key="14">
    <source>
        <dbReference type="RefSeq" id="XP_031442598.1"/>
    </source>
</evidence>
<keyword evidence="3" id="KW-0479">Metal-binding</keyword>
<protein>
    <submittedName>
        <fullName evidence="14">Zinc finger protein 691-like isoform X1</fullName>
    </submittedName>
</protein>
<keyword evidence="9" id="KW-0539">Nucleus</keyword>
<feature type="compositionally biased region" description="Basic and acidic residues" evidence="11">
    <location>
        <begin position="216"/>
        <end position="225"/>
    </location>
</feature>
<evidence type="ECO:0000256" key="11">
    <source>
        <dbReference type="SAM" id="MobiDB-lite"/>
    </source>
</evidence>
<comment type="similarity">
    <text evidence="2">Belongs to the krueppel C2H2-type zinc-finger protein family.</text>
</comment>
<keyword evidence="13" id="KW-1185">Reference proteome</keyword>
<accession>A0A6P8GVR2</accession>
<dbReference type="Pfam" id="PF00096">
    <property type="entry name" value="zf-C2H2"/>
    <property type="match status" value="4"/>
</dbReference>
<dbReference type="SMART" id="SM00384">
    <property type="entry name" value="AT_hook"/>
    <property type="match status" value="2"/>
</dbReference>
<keyword evidence="6" id="KW-0862">Zinc</keyword>
<gene>
    <name evidence="14" type="primary">LOC105902058</name>
</gene>
<feature type="domain" description="C2H2-type" evidence="12">
    <location>
        <begin position="102"/>
        <end position="129"/>
    </location>
</feature>
<dbReference type="Pfam" id="PF02178">
    <property type="entry name" value="AT_hook"/>
    <property type="match status" value="2"/>
</dbReference>
<dbReference type="InterPro" id="IPR017956">
    <property type="entry name" value="AT_hook_DNA-bd_motif"/>
</dbReference>
<feature type="domain" description="C2H2-type" evidence="12">
    <location>
        <begin position="196"/>
        <end position="223"/>
    </location>
</feature>
<evidence type="ECO:0000256" key="7">
    <source>
        <dbReference type="ARBA" id="ARBA00023015"/>
    </source>
</evidence>
<dbReference type="PRINTS" id="PR00929">
    <property type="entry name" value="ATHOOK"/>
</dbReference>
<organism evidence="13 14">
    <name type="scientific">Clupea harengus</name>
    <name type="common">Atlantic herring</name>
    <dbReference type="NCBI Taxonomy" id="7950"/>
    <lineage>
        <taxon>Eukaryota</taxon>
        <taxon>Metazoa</taxon>
        <taxon>Chordata</taxon>
        <taxon>Craniata</taxon>
        <taxon>Vertebrata</taxon>
        <taxon>Euteleostomi</taxon>
        <taxon>Actinopterygii</taxon>
        <taxon>Neopterygii</taxon>
        <taxon>Teleostei</taxon>
        <taxon>Clupei</taxon>
        <taxon>Clupeiformes</taxon>
        <taxon>Clupeoidei</taxon>
        <taxon>Clupeidae</taxon>
        <taxon>Clupea</taxon>
    </lineage>
</organism>
<evidence type="ECO:0000259" key="12">
    <source>
        <dbReference type="PROSITE" id="PS50157"/>
    </source>
</evidence>
<dbReference type="InterPro" id="IPR013087">
    <property type="entry name" value="Znf_C2H2_type"/>
</dbReference>
<name>A0A6P8GVR2_CLUHA</name>
<dbReference type="SUPFAM" id="SSF57667">
    <property type="entry name" value="beta-beta-alpha zinc fingers"/>
    <property type="match status" value="2"/>
</dbReference>
<evidence type="ECO:0000256" key="2">
    <source>
        <dbReference type="ARBA" id="ARBA00006991"/>
    </source>
</evidence>
<sequence length="391" mass="44033">MLSMQFRNTHSHWASDRMASDVKMELDMSNLDQVVVGESVVTPVAVAVAVPNPAINQPYQHDSLQCFQCFITFCNPKAKERHMRKSHREEYKQQLQQTDTLFTCYVCDRTFPSSEELTQHQATHSTEDKPFRCPHCQGSFATFSELTDHRRNLCSERHCVCKDCGMLFRGPAKLRTHRLTRHPAPDAPPPDDGFTHRCPKCQQGFETEAELLQHQEEHAGDEHCNGKPPPRKRGRPPKQQQEPVPEAENGEKKEAEEVLVTHPSEGGENSAEVGTAKRRGRPPKQQQQQKPELKIPCPMEECKTVCSSVAQLRAHKKEAHARPPPPRKAHACSECEESYGRAEQLQAHMARAHGSNRHTCPTCGKSFGRESNLKAHQQIHSEGEGGDEGKG</sequence>
<dbReference type="Proteomes" id="UP000515152">
    <property type="component" value="Chromosome 19"/>
</dbReference>
<feature type="domain" description="C2H2-type" evidence="12">
    <location>
        <begin position="358"/>
        <end position="385"/>
    </location>
</feature>